<protein>
    <submittedName>
        <fullName evidence="1">Uncharacterized protein</fullName>
    </submittedName>
</protein>
<proteinExistence type="predicted"/>
<organism evidence="1">
    <name type="scientific">anaerobic digester metagenome</name>
    <dbReference type="NCBI Taxonomy" id="1263854"/>
    <lineage>
        <taxon>unclassified sequences</taxon>
        <taxon>metagenomes</taxon>
        <taxon>ecological metagenomes</taxon>
    </lineage>
</organism>
<sequence>MDILAEEEGKNTRSLSIRIRYGLMERLIVEDAICGALGGIRSHEEMADYRTGQLSEMPTPIKCSG</sequence>
<name>A0A485M547_9ZZZZ</name>
<gene>
    <name evidence="1" type="ORF">SCFA_80002</name>
</gene>
<reference evidence="1" key="1">
    <citation type="submission" date="2019-03" db="EMBL/GenBank/DDBJ databases">
        <authorList>
            <person name="Hao L."/>
        </authorList>
    </citation>
    <scope>NUCLEOTIDE SEQUENCE</scope>
</reference>
<dbReference type="EMBL" id="CAADRM010000147">
    <property type="protein sequence ID" value="VFU18241.1"/>
    <property type="molecule type" value="Genomic_DNA"/>
</dbReference>
<evidence type="ECO:0000313" key="1">
    <source>
        <dbReference type="EMBL" id="VFU18241.1"/>
    </source>
</evidence>
<dbReference type="AlphaFoldDB" id="A0A485M547"/>
<accession>A0A485M547</accession>